<dbReference type="EMBL" id="CP119325">
    <property type="protein sequence ID" value="WEK32919.1"/>
    <property type="molecule type" value="Genomic_DNA"/>
</dbReference>
<dbReference type="AlphaFoldDB" id="A0AAJ5WKU0"/>
<name>A0AAJ5WKU0_9PSED</name>
<evidence type="ECO:0000313" key="2">
    <source>
        <dbReference type="Proteomes" id="UP001216329"/>
    </source>
</evidence>
<evidence type="ECO:0000313" key="1">
    <source>
        <dbReference type="EMBL" id="WEK32919.1"/>
    </source>
</evidence>
<proteinExistence type="predicted"/>
<dbReference type="Proteomes" id="UP001216329">
    <property type="component" value="Chromosome"/>
</dbReference>
<protein>
    <submittedName>
        <fullName evidence="1">Uncharacterized protein</fullName>
    </submittedName>
</protein>
<dbReference type="Pfam" id="PF20192">
    <property type="entry name" value="DUF6555"/>
    <property type="match status" value="1"/>
</dbReference>
<sequence>MNGPQLYVVEYRLHGIYKTFIIRLERMDNAEAWHWASCDAGLGVIPRFGQQKIKKVSRPIAESHGITDVRWWVSGQGEEFKPIPIDPKNFSRE</sequence>
<dbReference type="InterPro" id="IPR046685">
    <property type="entry name" value="DUF6555"/>
</dbReference>
<accession>A0AAJ5WKU0</accession>
<reference evidence="1" key="1">
    <citation type="submission" date="2023-03" db="EMBL/GenBank/DDBJ databases">
        <title>Andean soil-derived lignocellulolytic bacterial consortium as a source of novel taxa and putative plastic-active enzymes.</title>
        <authorList>
            <person name="Diaz-Garcia L."/>
            <person name="Chuvochina M."/>
            <person name="Feuerriegel G."/>
            <person name="Bunk B."/>
            <person name="Sproer C."/>
            <person name="Streit W.R."/>
            <person name="Rodriguez L.M."/>
            <person name="Overmann J."/>
            <person name="Jimenez D.J."/>
        </authorList>
    </citation>
    <scope>NUCLEOTIDE SEQUENCE</scope>
    <source>
        <strain evidence="1">MAG 876</strain>
    </source>
</reference>
<organism evidence="1 2">
    <name type="scientific">Candidatus Pseudomonas phytovorans</name>
    <dbReference type="NCBI Taxonomy" id="3121377"/>
    <lineage>
        <taxon>Bacteria</taxon>
        <taxon>Pseudomonadati</taxon>
        <taxon>Pseudomonadota</taxon>
        <taxon>Gammaproteobacteria</taxon>
        <taxon>Pseudomonadales</taxon>
        <taxon>Pseudomonadaceae</taxon>
        <taxon>Pseudomonas</taxon>
    </lineage>
</organism>
<gene>
    <name evidence="1" type="ORF">P0Y58_12235</name>
</gene>